<keyword evidence="6" id="KW-1185">Reference proteome</keyword>
<keyword evidence="3" id="KW-0732">Signal</keyword>
<dbReference type="OrthoDB" id="73875at2759"/>
<dbReference type="AlphaFoldDB" id="A0A3E2H0H2"/>
<feature type="domain" description="GH18" evidence="4">
    <location>
        <begin position="15"/>
        <end position="377"/>
    </location>
</feature>
<feature type="signal peptide" evidence="3">
    <location>
        <begin position="1"/>
        <end position="18"/>
    </location>
</feature>
<dbReference type="EMBL" id="NCSJ02000234">
    <property type="protein sequence ID" value="RFU26879.1"/>
    <property type="molecule type" value="Genomic_DNA"/>
</dbReference>
<dbReference type="InterPro" id="IPR011583">
    <property type="entry name" value="Chitinase_II/V-like_cat"/>
</dbReference>
<sequence>MLFSLLLWLPVMINSVTARYVMYLTGQHPEVPDSHLVSSITHVAIAFLPSSIFNSPQPPASWPLFTTIPSVRSQFSPGTSIMVAIGGWGDTEGFSAAAKNETTRKLFARNVATMVNSMGADGVDIDWEYPGGNGEDYKTVPNSAKAWEIAAYPLLLSEIRSAFPPGKIISAAVPGLRRDMLAFGTENMHAIVRVVDFLNIMTYDLMNRRDSATSHHTGVQLSIDGVRAYLEAGLPTKMANLGFAFYIKWYKTDPEARDECRENPIGCRTVLMEDPDTGRDLGKAGAFSWDDGVPSELESSFGKAMRKGKYDDVGGGHYYWDPEEDIWWSWDTEDAILRKFPLMVEKMDLGGVFAWGLGEDGRDCRHLRALNRGVESWKESLEESPAPMTSTVSKEGKKSVSSTVEGRIKEDL</sequence>
<dbReference type="GO" id="GO:0006032">
    <property type="term" value="P:chitin catabolic process"/>
    <property type="evidence" value="ECO:0007669"/>
    <property type="project" value="TreeGrafter"/>
</dbReference>
<proteinExistence type="predicted"/>
<feature type="non-terminal residue" evidence="5">
    <location>
        <position position="412"/>
    </location>
</feature>
<dbReference type="Pfam" id="PF00704">
    <property type="entry name" value="Glyco_hydro_18"/>
    <property type="match status" value="1"/>
</dbReference>
<protein>
    <recommendedName>
        <fullName evidence="1">chitinase</fullName>
        <ecNumber evidence="1">3.2.1.14</ecNumber>
    </recommendedName>
</protein>
<dbReference type="InterPro" id="IPR001223">
    <property type="entry name" value="Glyco_hydro18_cat"/>
</dbReference>
<dbReference type="OMA" id="VMTYDMM"/>
<dbReference type="GO" id="GO:0005576">
    <property type="term" value="C:extracellular region"/>
    <property type="evidence" value="ECO:0007669"/>
    <property type="project" value="TreeGrafter"/>
</dbReference>
<dbReference type="Proteomes" id="UP000258309">
    <property type="component" value="Unassembled WGS sequence"/>
</dbReference>
<evidence type="ECO:0000256" key="3">
    <source>
        <dbReference type="SAM" id="SignalP"/>
    </source>
</evidence>
<dbReference type="EC" id="3.2.1.14" evidence="1"/>
<dbReference type="SUPFAM" id="SSF51445">
    <property type="entry name" value="(Trans)glycosidases"/>
    <property type="match status" value="1"/>
</dbReference>
<dbReference type="PROSITE" id="PS51910">
    <property type="entry name" value="GH18_2"/>
    <property type="match status" value="1"/>
</dbReference>
<feature type="region of interest" description="Disordered" evidence="2">
    <location>
        <begin position="376"/>
        <end position="412"/>
    </location>
</feature>
<reference evidence="5 6" key="1">
    <citation type="submission" date="2018-05" db="EMBL/GenBank/DDBJ databases">
        <title>Draft genome sequence of Scytalidium lignicola DSM 105466, a ubiquitous saprotrophic fungus.</title>
        <authorList>
            <person name="Buettner E."/>
            <person name="Gebauer A.M."/>
            <person name="Hofrichter M."/>
            <person name="Liers C."/>
            <person name="Kellner H."/>
        </authorList>
    </citation>
    <scope>NUCLEOTIDE SEQUENCE [LARGE SCALE GENOMIC DNA]</scope>
    <source>
        <strain evidence="5 6">DSM 105466</strain>
    </source>
</reference>
<dbReference type="STRING" id="5539.A0A3E2H0H2"/>
<dbReference type="InterPro" id="IPR050314">
    <property type="entry name" value="Glycosyl_Hydrlase_18"/>
</dbReference>
<dbReference type="FunFam" id="3.20.20.80:FF:000159">
    <property type="entry name" value="Class V chitinase, putative"/>
    <property type="match status" value="1"/>
</dbReference>
<dbReference type="GO" id="GO:0008061">
    <property type="term" value="F:chitin binding"/>
    <property type="evidence" value="ECO:0007669"/>
    <property type="project" value="InterPro"/>
</dbReference>
<evidence type="ECO:0000313" key="5">
    <source>
        <dbReference type="EMBL" id="RFU26879.1"/>
    </source>
</evidence>
<feature type="compositionally biased region" description="Polar residues" evidence="2">
    <location>
        <begin position="387"/>
        <end position="404"/>
    </location>
</feature>
<dbReference type="GO" id="GO:0005975">
    <property type="term" value="P:carbohydrate metabolic process"/>
    <property type="evidence" value="ECO:0007669"/>
    <property type="project" value="InterPro"/>
</dbReference>
<gene>
    <name evidence="5" type="ORF">B7463_g9448</name>
</gene>
<name>A0A3E2H0H2_SCYLI</name>
<evidence type="ECO:0000259" key="4">
    <source>
        <dbReference type="PROSITE" id="PS51910"/>
    </source>
</evidence>
<feature type="non-terminal residue" evidence="5">
    <location>
        <position position="1"/>
    </location>
</feature>
<evidence type="ECO:0000313" key="6">
    <source>
        <dbReference type="Proteomes" id="UP000258309"/>
    </source>
</evidence>
<dbReference type="PANTHER" id="PTHR11177:SF378">
    <property type="entry name" value="CHITINASE"/>
    <property type="match status" value="1"/>
</dbReference>
<evidence type="ECO:0000256" key="1">
    <source>
        <dbReference type="ARBA" id="ARBA00012729"/>
    </source>
</evidence>
<accession>A0A3E2H0H2</accession>
<evidence type="ECO:0000256" key="2">
    <source>
        <dbReference type="SAM" id="MobiDB-lite"/>
    </source>
</evidence>
<dbReference type="PANTHER" id="PTHR11177">
    <property type="entry name" value="CHITINASE"/>
    <property type="match status" value="1"/>
</dbReference>
<dbReference type="GO" id="GO:0008843">
    <property type="term" value="F:endochitinase activity"/>
    <property type="evidence" value="ECO:0007669"/>
    <property type="project" value="UniProtKB-EC"/>
</dbReference>
<dbReference type="Gene3D" id="3.20.20.80">
    <property type="entry name" value="Glycosidases"/>
    <property type="match status" value="1"/>
</dbReference>
<dbReference type="InterPro" id="IPR017853">
    <property type="entry name" value="GH"/>
</dbReference>
<feature type="chain" id="PRO_5017548533" description="chitinase" evidence="3">
    <location>
        <begin position="19"/>
        <end position="412"/>
    </location>
</feature>
<comment type="caution">
    <text evidence="5">The sequence shown here is derived from an EMBL/GenBank/DDBJ whole genome shotgun (WGS) entry which is preliminary data.</text>
</comment>
<dbReference type="SMART" id="SM00636">
    <property type="entry name" value="Glyco_18"/>
    <property type="match status" value="1"/>
</dbReference>
<organism evidence="5 6">
    <name type="scientific">Scytalidium lignicola</name>
    <name type="common">Hyphomycete</name>
    <dbReference type="NCBI Taxonomy" id="5539"/>
    <lineage>
        <taxon>Eukaryota</taxon>
        <taxon>Fungi</taxon>
        <taxon>Dikarya</taxon>
        <taxon>Ascomycota</taxon>
        <taxon>Pezizomycotina</taxon>
        <taxon>Leotiomycetes</taxon>
        <taxon>Leotiomycetes incertae sedis</taxon>
        <taxon>Scytalidium</taxon>
    </lineage>
</organism>